<evidence type="ECO:0000313" key="1">
    <source>
        <dbReference type="EMBL" id="OIQ66782.1"/>
    </source>
</evidence>
<dbReference type="AlphaFoldDB" id="A0A1J5P6E4"/>
<name>A0A1J5P6E4_9ZZZZ</name>
<gene>
    <name evidence="1" type="ORF">GALL_516460</name>
</gene>
<organism evidence="1">
    <name type="scientific">mine drainage metagenome</name>
    <dbReference type="NCBI Taxonomy" id="410659"/>
    <lineage>
        <taxon>unclassified sequences</taxon>
        <taxon>metagenomes</taxon>
        <taxon>ecological metagenomes</taxon>
    </lineage>
</organism>
<protein>
    <submittedName>
        <fullName evidence="1">Uncharacterized protein</fullName>
    </submittedName>
</protein>
<comment type="caution">
    <text evidence="1">The sequence shown here is derived from an EMBL/GenBank/DDBJ whole genome shotgun (WGS) entry which is preliminary data.</text>
</comment>
<accession>A0A1J5P6E4</accession>
<reference evidence="1" key="1">
    <citation type="submission" date="2016-10" db="EMBL/GenBank/DDBJ databases">
        <title>Sequence of Gallionella enrichment culture.</title>
        <authorList>
            <person name="Poehlein A."/>
            <person name="Muehling M."/>
            <person name="Daniel R."/>
        </authorList>
    </citation>
    <scope>NUCLEOTIDE SEQUENCE</scope>
</reference>
<dbReference type="EMBL" id="MLJW01006365">
    <property type="protein sequence ID" value="OIQ66782.1"/>
    <property type="molecule type" value="Genomic_DNA"/>
</dbReference>
<sequence length="245" mass="28244">MQRCLELIGWNEIVVFKEIATHFWCKKYDGGKDKQKYADTKNIMHRVVRMKRDAVQRNAFGILGCFDLDPVRIVGTHFMQCNDVCNDQTEQDQRHRNHVKAEEAIQGCISDHKVAANQQRQVGPDKRYGRKQVHNDLGTPIAHLTPGQKVAHKRLSHQRQKNTTTEQPDQLTRLAVTTVHQATKHVQVNHGKKRRCTRRMHIANQPAPRHIAHDVFNRAKGQGSIGFVVHHQKNTGNDLDHQHQQ</sequence>
<proteinExistence type="predicted"/>